<evidence type="ECO:0000313" key="2">
    <source>
        <dbReference type="Proteomes" id="UP000001299"/>
    </source>
</evidence>
<organism evidence="1 2">
    <name type="scientific">Butyrivibrio proteoclasticus (strain ATCC 51982 / DSM 14932 / B316)</name>
    <name type="common">Clostridium proteoclasticum</name>
    <dbReference type="NCBI Taxonomy" id="515622"/>
    <lineage>
        <taxon>Bacteria</taxon>
        <taxon>Bacillati</taxon>
        <taxon>Bacillota</taxon>
        <taxon>Clostridia</taxon>
        <taxon>Lachnospirales</taxon>
        <taxon>Lachnospiraceae</taxon>
        <taxon>Butyrivibrio</taxon>
    </lineage>
</organism>
<proteinExistence type="predicted"/>
<dbReference type="Proteomes" id="UP000001299">
    <property type="component" value="Plasmid pCY360"/>
</dbReference>
<dbReference type="KEGG" id="bpb:bpr_II118"/>
<protein>
    <submittedName>
        <fullName evidence="1">Uncharacterized protein</fullName>
    </submittedName>
</protein>
<dbReference type="EMBL" id="CP001812">
    <property type="protein sequence ID" value="ADL36057.1"/>
    <property type="molecule type" value="Genomic_DNA"/>
</dbReference>
<reference evidence="1 2" key="1">
    <citation type="journal article" date="2010" name="PLoS ONE">
        <title>The glycobiome of the rumen bacterium Butyrivibrio proteoclasticus B316(T) highlights adaptation to a polysaccharide-rich environment.</title>
        <authorList>
            <person name="Kelly W.J."/>
            <person name="Leahy S.C."/>
            <person name="Altermann E."/>
            <person name="Yeoman C.J."/>
            <person name="Dunne J.C."/>
            <person name="Kong Z."/>
            <person name="Pacheco D.M."/>
            <person name="Li D."/>
            <person name="Noel S.J."/>
            <person name="Moon C.D."/>
            <person name="Cookson A.L."/>
            <person name="Attwood G.T."/>
        </authorList>
    </citation>
    <scope>NUCLEOTIDE SEQUENCE [LARGE SCALE GENOMIC DNA]</scope>
    <source>
        <strain evidence="2">ATCC 51982 / DSM 14932 / B316</strain>
        <plasmid evidence="2">Plasmid pCY360</plasmid>
    </source>
</reference>
<accession>E0S3S5</accession>
<keyword evidence="1" id="KW-0614">Plasmid</keyword>
<geneLocation type="plasmid" evidence="1 2">
    <name>pCY360</name>
</geneLocation>
<sequence>MIKESMFYYPDEIRKSLDLILNKGFCCHTYMKAAKEYNAIVGKLLEGDRIALWVLLLDVSPYYPDGSDYSYVKLADCVKAIKNRHAVSDKIPFVPCSEETLSCIKKDNYLLPLHKVDKNRDFSWYNKN</sequence>
<dbReference type="AlphaFoldDB" id="E0S3S5"/>
<evidence type="ECO:0000313" key="1">
    <source>
        <dbReference type="EMBL" id="ADL36057.1"/>
    </source>
</evidence>
<dbReference type="HOGENOM" id="CLU_1955533_0_0_9"/>
<keyword evidence="2" id="KW-1185">Reference proteome</keyword>
<dbReference type="RefSeq" id="WP_013282706.1">
    <property type="nucleotide sequence ID" value="NC_014389.1"/>
</dbReference>
<gene>
    <name evidence="1" type="ordered locus">bpr_II118</name>
</gene>
<name>E0S3S5_BUTPB</name>